<protein>
    <submittedName>
        <fullName evidence="3">Uncharacterized protein LOC106810711</fullName>
    </submittedName>
</protein>
<organism evidence="2 3">
    <name type="scientific">Priapulus caudatus</name>
    <name type="common">Priapulid worm</name>
    <dbReference type="NCBI Taxonomy" id="37621"/>
    <lineage>
        <taxon>Eukaryota</taxon>
        <taxon>Metazoa</taxon>
        <taxon>Ecdysozoa</taxon>
        <taxon>Scalidophora</taxon>
        <taxon>Priapulida</taxon>
        <taxon>Priapulimorpha</taxon>
        <taxon>Priapulimorphida</taxon>
        <taxon>Priapulidae</taxon>
        <taxon>Priapulus</taxon>
    </lineage>
</organism>
<evidence type="ECO:0000256" key="1">
    <source>
        <dbReference type="SAM" id="MobiDB-lite"/>
    </source>
</evidence>
<sequence length="194" mass="21713">MPKAKAKAKKGVTTKLVEPPRPSSPLPAPESHVLTEQEEPSSEVDLPSGASVSGNELPPEADEPAAKKKKRTMNVAKNPRKGVVNFTDDQEKELGEWLLTNPMFYDKGCKTFRDSRKKQSAIHDKCTEMGIDPGAYKSWYHTMRSGFGRLTMKVGSRESTTREKWILATFSFLKSHIVRHESRQLGVAVILYVK</sequence>
<name>A0ABM1EBR1_PRICU</name>
<dbReference type="GeneID" id="106810711"/>
<dbReference type="Proteomes" id="UP000695022">
    <property type="component" value="Unplaced"/>
</dbReference>
<feature type="compositionally biased region" description="Basic residues" evidence="1">
    <location>
        <begin position="1"/>
        <end position="12"/>
    </location>
</feature>
<evidence type="ECO:0000313" key="2">
    <source>
        <dbReference type="Proteomes" id="UP000695022"/>
    </source>
</evidence>
<feature type="region of interest" description="Disordered" evidence="1">
    <location>
        <begin position="1"/>
        <end position="76"/>
    </location>
</feature>
<gene>
    <name evidence="3" type="primary">LOC106810711</name>
</gene>
<accession>A0ABM1EBR1</accession>
<feature type="compositionally biased region" description="Pro residues" evidence="1">
    <location>
        <begin position="19"/>
        <end position="28"/>
    </location>
</feature>
<proteinExistence type="predicted"/>
<reference evidence="3" key="1">
    <citation type="submission" date="2025-08" db="UniProtKB">
        <authorList>
            <consortium name="RefSeq"/>
        </authorList>
    </citation>
    <scope>IDENTIFICATION</scope>
</reference>
<dbReference type="RefSeq" id="XP_014669632.1">
    <property type="nucleotide sequence ID" value="XM_014814146.1"/>
</dbReference>
<evidence type="ECO:0000313" key="3">
    <source>
        <dbReference type="RefSeq" id="XP_014669632.1"/>
    </source>
</evidence>
<keyword evidence="2" id="KW-1185">Reference proteome</keyword>